<protein>
    <submittedName>
        <fullName evidence="2">G6093 protein</fullName>
    </submittedName>
</protein>
<gene>
    <name evidence="2" type="primary">g6093</name>
    <name evidence="2" type="ORF">VP750_LOCUS5219</name>
</gene>
<name>A0ABP1FYH1_9CHLO</name>
<dbReference type="SMART" id="SM00897">
    <property type="entry name" value="FIST"/>
    <property type="match status" value="1"/>
</dbReference>
<dbReference type="Pfam" id="PF08495">
    <property type="entry name" value="FIST"/>
    <property type="match status" value="1"/>
</dbReference>
<sequence length="506" mass="54313">MLKTFQRALLPSQSNLIRSASHGPVLSPDSFQFVLGSSSHPTLSRAVVECVQQVKSKLGPDRTPHLCQLFVTADSYASRNIRFGGAYVRECLSGSGDDAPVVIGGVVQSLLGSGSGGITGQGVSLMAASLPNVRLFPFHTTDTALPELESGSWRDLISGNASSSSGAIADRPRERTAGILLSEPHFTAVEELLGRLRGVLPQAPWLGGVLQHAAWGPGASLRGALFLNSETYDEGAVGCIMRGPLRFDQLCWQGCRPVGRIVEVTEAKGNIVTQLDDLPALEVFQKLWLDMDMSDRMLPLKLGLDASGSGSAFITRNLAGFNVTPEQSSLQVAVSEVAEGSLLQLHVEDAKWSQAGIRTCLQEYADHLPGALAQDPSQLGAWLYSCEETSHDEEAAMAKTMPDLPLQGARCRAQFGQWGADERATMLASSSNFGFLQHAATWDGICSVNEGQTWSMHSMSLDTKVMAAPGWEHCQGNTAPERKALATQYTTTDQRAFSCRKGLQKP</sequence>
<comment type="caution">
    <text evidence="2">The sequence shown here is derived from an EMBL/GenBank/DDBJ whole genome shotgun (WGS) entry which is preliminary data.</text>
</comment>
<dbReference type="Proteomes" id="UP001497392">
    <property type="component" value="Unassembled WGS sequence"/>
</dbReference>
<accession>A0ABP1FYH1</accession>
<keyword evidence="3" id="KW-1185">Reference proteome</keyword>
<evidence type="ECO:0000313" key="2">
    <source>
        <dbReference type="EMBL" id="CAL5223560.1"/>
    </source>
</evidence>
<evidence type="ECO:0000313" key="3">
    <source>
        <dbReference type="Proteomes" id="UP001497392"/>
    </source>
</evidence>
<organism evidence="2 3">
    <name type="scientific">Coccomyxa viridis</name>
    <dbReference type="NCBI Taxonomy" id="1274662"/>
    <lineage>
        <taxon>Eukaryota</taxon>
        <taxon>Viridiplantae</taxon>
        <taxon>Chlorophyta</taxon>
        <taxon>core chlorophytes</taxon>
        <taxon>Trebouxiophyceae</taxon>
        <taxon>Trebouxiophyceae incertae sedis</taxon>
        <taxon>Coccomyxaceae</taxon>
        <taxon>Coccomyxa</taxon>
    </lineage>
</organism>
<dbReference type="EMBL" id="CAXHTA020000009">
    <property type="protein sequence ID" value="CAL5223560.1"/>
    <property type="molecule type" value="Genomic_DNA"/>
</dbReference>
<proteinExistence type="predicted"/>
<dbReference type="InterPro" id="IPR013702">
    <property type="entry name" value="FIST_domain_N"/>
</dbReference>
<evidence type="ECO:0000259" key="1">
    <source>
        <dbReference type="SMART" id="SM00897"/>
    </source>
</evidence>
<feature type="domain" description="FIST" evidence="1">
    <location>
        <begin position="63"/>
        <end position="279"/>
    </location>
</feature>
<reference evidence="2 3" key="1">
    <citation type="submission" date="2024-06" db="EMBL/GenBank/DDBJ databases">
        <authorList>
            <person name="Kraege A."/>
            <person name="Thomma B."/>
        </authorList>
    </citation>
    <scope>NUCLEOTIDE SEQUENCE [LARGE SCALE GENOMIC DNA]</scope>
</reference>